<dbReference type="SUPFAM" id="SSF52540">
    <property type="entry name" value="P-loop containing nucleoside triphosphate hydrolases"/>
    <property type="match status" value="1"/>
</dbReference>
<dbReference type="InterPro" id="IPR051120">
    <property type="entry name" value="ABC_AA/LPS_Transport"/>
</dbReference>
<keyword evidence="3 5" id="KW-0067">ATP-binding</keyword>
<name>A0A7W0CSW7_9ACTN</name>
<dbReference type="InterPro" id="IPR003439">
    <property type="entry name" value="ABC_transporter-like_ATP-bd"/>
</dbReference>
<dbReference type="GO" id="GO:0005524">
    <property type="term" value="F:ATP binding"/>
    <property type="evidence" value="ECO:0007669"/>
    <property type="project" value="UniProtKB-KW"/>
</dbReference>
<dbReference type="InterPro" id="IPR003593">
    <property type="entry name" value="AAA+_ATPase"/>
</dbReference>
<dbReference type="PANTHER" id="PTHR45772">
    <property type="entry name" value="CONSERVED COMPONENT OF ABC TRANSPORTER FOR NATURAL AMINO ACIDS-RELATED"/>
    <property type="match status" value="1"/>
</dbReference>
<proteinExistence type="predicted"/>
<feature type="domain" description="ABC transporter" evidence="4">
    <location>
        <begin position="7"/>
        <end position="206"/>
    </location>
</feature>
<comment type="caution">
    <text evidence="5">The sequence shown here is derived from an EMBL/GenBank/DDBJ whole genome shotgun (WGS) entry which is preliminary data.</text>
</comment>
<dbReference type="Proteomes" id="UP000530928">
    <property type="component" value="Unassembled WGS sequence"/>
</dbReference>
<keyword evidence="1" id="KW-0813">Transport</keyword>
<keyword evidence="6" id="KW-1185">Reference proteome</keyword>
<dbReference type="PROSITE" id="PS50893">
    <property type="entry name" value="ABC_TRANSPORTER_2"/>
    <property type="match status" value="1"/>
</dbReference>
<dbReference type="GO" id="GO:0016887">
    <property type="term" value="F:ATP hydrolysis activity"/>
    <property type="evidence" value="ECO:0007669"/>
    <property type="project" value="InterPro"/>
</dbReference>
<evidence type="ECO:0000313" key="5">
    <source>
        <dbReference type="EMBL" id="MBA2896713.1"/>
    </source>
</evidence>
<accession>A0A7W0CSW7</accession>
<keyword evidence="2" id="KW-0547">Nucleotide-binding</keyword>
<protein>
    <submittedName>
        <fullName evidence="5">Putative ABC transport system ATP-binding protein</fullName>
    </submittedName>
</protein>
<organism evidence="5 6">
    <name type="scientific">Nonomuraea soli</name>
    <dbReference type="NCBI Taxonomy" id="1032476"/>
    <lineage>
        <taxon>Bacteria</taxon>
        <taxon>Bacillati</taxon>
        <taxon>Actinomycetota</taxon>
        <taxon>Actinomycetes</taxon>
        <taxon>Streptosporangiales</taxon>
        <taxon>Streptosporangiaceae</taxon>
        <taxon>Nonomuraea</taxon>
    </lineage>
</organism>
<dbReference type="EMBL" id="JACDUR010000009">
    <property type="protein sequence ID" value="MBA2896713.1"/>
    <property type="molecule type" value="Genomic_DNA"/>
</dbReference>
<dbReference type="RefSeq" id="WP_181615426.1">
    <property type="nucleotide sequence ID" value="NZ_BAABAM010000008.1"/>
</dbReference>
<evidence type="ECO:0000313" key="6">
    <source>
        <dbReference type="Proteomes" id="UP000530928"/>
    </source>
</evidence>
<evidence type="ECO:0000256" key="1">
    <source>
        <dbReference type="ARBA" id="ARBA00022448"/>
    </source>
</evidence>
<dbReference type="Pfam" id="PF00005">
    <property type="entry name" value="ABC_tran"/>
    <property type="match status" value="1"/>
</dbReference>
<evidence type="ECO:0000256" key="2">
    <source>
        <dbReference type="ARBA" id="ARBA00022741"/>
    </source>
</evidence>
<evidence type="ECO:0000256" key="3">
    <source>
        <dbReference type="ARBA" id="ARBA00022840"/>
    </source>
</evidence>
<dbReference type="InterPro" id="IPR027417">
    <property type="entry name" value="P-loop_NTPase"/>
</dbReference>
<dbReference type="GO" id="GO:0005886">
    <property type="term" value="C:plasma membrane"/>
    <property type="evidence" value="ECO:0007669"/>
    <property type="project" value="TreeGrafter"/>
</dbReference>
<evidence type="ECO:0000259" key="4">
    <source>
        <dbReference type="PROSITE" id="PS50893"/>
    </source>
</evidence>
<reference evidence="5 6" key="1">
    <citation type="submission" date="2020-07" db="EMBL/GenBank/DDBJ databases">
        <title>Genomic Encyclopedia of Type Strains, Phase IV (KMG-IV): sequencing the most valuable type-strain genomes for metagenomic binning, comparative biology and taxonomic classification.</title>
        <authorList>
            <person name="Goeker M."/>
        </authorList>
    </citation>
    <scope>NUCLEOTIDE SEQUENCE [LARGE SCALE GENOMIC DNA]</scope>
    <source>
        <strain evidence="5 6">DSM 45533</strain>
    </source>
</reference>
<gene>
    <name evidence="5" type="ORF">HNR30_008104</name>
</gene>
<dbReference type="Gene3D" id="3.40.50.300">
    <property type="entry name" value="P-loop containing nucleotide triphosphate hydrolases"/>
    <property type="match status" value="1"/>
</dbReference>
<sequence length="229" mass="24283">MLFRKPRPSTGITVTYGSVVALNDVTADVRDGELTAVIGNGSAGKSTFLRCLAGLESPGSRPGRNTILVAGTRQLAPERTVAECLPGTDDPAWRERILAIAGLGGKLDRTAGSLGEFDRRSLAIARALCTRPGLLAVDLPGSAALFAMLARYVRELGCTIVFAAREAAAARPADRAILLDLGDQVGDLARPTRRAVARRLDRASRTPSISWMKGGHAGRQPRKLLPVHI</sequence>
<dbReference type="SMART" id="SM00382">
    <property type="entry name" value="AAA"/>
    <property type="match status" value="1"/>
</dbReference>
<dbReference type="AlphaFoldDB" id="A0A7W0CSW7"/>